<sequence length="243" mass="28178">MSYIPTSYNINLNGMLNDGRSIAASVFRSRKNNNNIDTIDQTYSKNIRDLDIEIISFTPIYSLNKISYYNFNNIQFSNSRINIYYKRPFAPGGLKNAYKRKDYYNNNLVIKEFKTSMNSLEMIQKEILTALTADFFAKQFNLQFSKKIHFETLRLINYNNHLYFLENDVDAFTHFTYHHSNNNLVICDLQGNLNSYNLTNPAINSGSQFFGATDLGEQGIRNIMMYHDCNKTFCSSIGLPSLK</sequence>
<dbReference type="InterPro" id="IPR051852">
    <property type="entry name" value="Alpha-type_PK"/>
</dbReference>
<evidence type="ECO:0000256" key="1">
    <source>
        <dbReference type="ARBA" id="ARBA00022527"/>
    </source>
</evidence>
<evidence type="ECO:0000259" key="6">
    <source>
        <dbReference type="PROSITE" id="PS51158"/>
    </source>
</evidence>
<dbReference type="PANTHER" id="PTHR45992">
    <property type="entry name" value="EUKARYOTIC ELONGATION FACTOR 2 KINASE-RELATED"/>
    <property type="match status" value="1"/>
</dbReference>
<dbReference type="PANTHER" id="PTHR45992:SF11">
    <property type="entry name" value="ALPHA-TYPE PROTEIN KINASE DOMAIN-CONTAINING PROTEIN"/>
    <property type="match status" value="1"/>
</dbReference>
<evidence type="ECO:0000313" key="7">
    <source>
        <dbReference type="EMBL" id="CAG8848488.1"/>
    </source>
</evidence>
<proteinExistence type="predicted"/>
<dbReference type="SMART" id="SM00811">
    <property type="entry name" value="Alpha_kinase"/>
    <property type="match status" value="1"/>
</dbReference>
<dbReference type="PROSITE" id="PS51158">
    <property type="entry name" value="ALPHA_KINASE"/>
    <property type="match status" value="1"/>
</dbReference>
<dbReference type="Pfam" id="PF02816">
    <property type="entry name" value="Alpha_kinase"/>
    <property type="match status" value="1"/>
</dbReference>
<evidence type="ECO:0000313" key="8">
    <source>
        <dbReference type="Proteomes" id="UP000789901"/>
    </source>
</evidence>
<dbReference type="Proteomes" id="UP000789901">
    <property type="component" value="Unassembled WGS sequence"/>
</dbReference>
<feature type="domain" description="Alpha-type protein kinase" evidence="6">
    <location>
        <begin position="1"/>
        <end position="242"/>
    </location>
</feature>
<dbReference type="EMBL" id="CAJVQB010092238">
    <property type="protein sequence ID" value="CAG8848488.1"/>
    <property type="molecule type" value="Genomic_DNA"/>
</dbReference>
<keyword evidence="5" id="KW-0067">ATP-binding</keyword>
<keyword evidence="4" id="KW-0418">Kinase</keyword>
<dbReference type="SUPFAM" id="SSF56112">
    <property type="entry name" value="Protein kinase-like (PK-like)"/>
    <property type="match status" value="1"/>
</dbReference>
<dbReference type="InterPro" id="IPR004166">
    <property type="entry name" value="a-kinase_dom"/>
</dbReference>
<keyword evidence="3" id="KW-0547">Nucleotide-binding</keyword>
<keyword evidence="2" id="KW-0808">Transferase</keyword>
<gene>
    <name evidence="7" type="ORF">GMARGA_LOCUS39202</name>
</gene>
<dbReference type="InterPro" id="IPR011009">
    <property type="entry name" value="Kinase-like_dom_sf"/>
</dbReference>
<organism evidence="7 8">
    <name type="scientific">Gigaspora margarita</name>
    <dbReference type="NCBI Taxonomy" id="4874"/>
    <lineage>
        <taxon>Eukaryota</taxon>
        <taxon>Fungi</taxon>
        <taxon>Fungi incertae sedis</taxon>
        <taxon>Mucoromycota</taxon>
        <taxon>Glomeromycotina</taxon>
        <taxon>Glomeromycetes</taxon>
        <taxon>Diversisporales</taxon>
        <taxon>Gigasporaceae</taxon>
        <taxon>Gigaspora</taxon>
    </lineage>
</organism>
<evidence type="ECO:0000256" key="4">
    <source>
        <dbReference type="ARBA" id="ARBA00022777"/>
    </source>
</evidence>
<name>A0ABN7X5A9_GIGMA</name>
<keyword evidence="1" id="KW-0723">Serine/threonine-protein kinase</keyword>
<evidence type="ECO:0000256" key="2">
    <source>
        <dbReference type="ARBA" id="ARBA00022679"/>
    </source>
</evidence>
<reference evidence="7 8" key="1">
    <citation type="submission" date="2021-06" db="EMBL/GenBank/DDBJ databases">
        <authorList>
            <person name="Kallberg Y."/>
            <person name="Tangrot J."/>
            <person name="Rosling A."/>
        </authorList>
    </citation>
    <scope>NUCLEOTIDE SEQUENCE [LARGE SCALE GENOMIC DNA]</scope>
    <source>
        <strain evidence="7 8">120-4 pot B 10/14</strain>
    </source>
</reference>
<comment type="caution">
    <text evidence="7">The sequence shown here is derived from an EMBL/GenBank/DDBJ whole genome shotgun (WGS) entry which is preliminary data.</text>
</comment>
<evidence type="ECO:0000256" key="3">
    <source>
        <dbReference type="ARBA" id="ARBA00022741"/>
    </source>
</evidence>
<dbReference type="Gene3D" id="3.20.200.10">
    <property type="entry name" value="MHCK/EF2 kinase"/>
    <property type="match status" value="1"/>
</dbReference>
<protein>
    <submittedName>
        <fullName evidence="7">33474_t:CDS:1</fullName>
    </submittedName>
</protein>
<accession>A0ABN7X5A9</accession>
<evidence type="ECO:0000256" key="5">
    <source>
        <dbReference type="ARBA" id="ARBA00022840"/>
    </source>
</evidence>
<keyword evidence="8" id="KW-1185">Reference proteome</keyword>